<gene>
    <name evidence="2" type="ORF">RRG08_040314</name>
</gene>
<name>A0AAE0ZWS1_9GAST</name>
<dbReference type="AlphaFoldDB" id="A0AAE0ZWS1"/>
<organism evidence="2 3">
    <name type="scientific">Elysia crispata</name>
    <name type="common">lettuce slug</name>
    <dbReference type="NCBI Taxonomy" id="231223"/>
    <lineage>
        <taxon>Eukaryota</taxon>
        <taxon>Metazoa</taxon>
        <taxon>Spiralia</taxon>
        <taxon>Lophotrochozoa</taxon>
        <taxon>Mollusca</taxon>
        <taxon>Gastropoda</taxon>
        <taxon>Heterobranchia</taxon>
        <taxon>Euthyneura</taxon>
        <taxon>Panpulmonata</taxon>
        <taxon>Sacoglossa</taxon>
        <taxon>Placobranchoidea</taxon>
        <taxon>Plakobranchidae</taxon>
        <taxon>Elysia</taxon>
    </lineage>
</organism>
<protein>
    <recommendedName>
        <fullName evidence="4">Secreted protein</fullName>
    </recommendedName>
</protein>
<evidence type="ECO:0000313" key="2">
    <source>
        <dbReference type="EMBL" id="KAK3776748.1"/>
    </source>
</evidence>
<evidence type="ECO:0000256" key="1">
    <source>
        <dbReference type="SAM" id="SignalP"/>
    </source>
</evidence>
<evidence type="ECO:0000313" key="3">
    <source>
        <dbReference type="Proteomes" id="UP001283361"/>
    </source>
</evidence>
<proteinExistence type="predicted"/>
<keyword evidence="1" id="KW-0732">Signal</keyword>
<sequence length="109" mass="12369">MGVLSLMLLRLYLLGRAKYSLLGTAAFLRYREKCLGFPMLHVEFGIKRIQCGIFLLYIVSNKSRACDLGRDSDDVDTEYRYSDDHTSQDHGDTLTTVTTPLLTITTTTR</sequence>
<feature type="chain" id="PRO_5041985236" description="Secreted protein" evidence="1">
    <location>
        <begin position="18"/>
        <end position="109"/>
    </location>
</feature>
<reference evidence="2" key="1">
    <citation type="journal article" date="2023" name="G3 (Bethesda)">
        <title>A reference genome for the long-term kleptoplast-retaining sea slug Elysia crispata morphotype clarki.</title>
        <authorList>
            <person name="Eastman K.E."/>
            <person name="Pendleton A.L."/>
            <person name="Shaikh M.A."/>
            <person name="Suttiyut T."/>
            <person name="Ogas R."/>
            <person name="Tomko P."/>
            <person name="Gavelis G."/>
            <person name="Widhalm J.R."/>
            <person name="Wisecaver J.H."/>
        </authorList>
    </citation>
    <scope>NUCLEOTIDE SEQUENCE</scope>
    <source>
        <strain evidence="2">ECLA1</strain>
    </source>
</reference>
<feature type="signal peptide" evidence="1">
    <location>
        <begin position="1"/>
        <end position="17"/>
    </location>
</feature>
<accession>A0AAE0ZWS1</accession>
<dbReference type="EMBL" id="JAWDGP010003178">
    <property type="protein sequence ID" value="KAK3776748.1"/>
    <property type="molecule type" value="Genomic_DNA"/>
</dbReference>
<evidence type="ECO:0008006" key="4">
    <source>
        <dbReference type="Google" id="ProtNLM"/>
    </source>
</evidence>
<comment type="caution">
    <text evidence="2">The sequence shown here is derived from an EMBL/GenBank/DDBJ whole genome shotgun (WGS) entry which is preliminary data.</text>
</comment>
<dbReference type="Proteomes" id="UP001283361">
    <property type="component" value="Unassembled WGS sequence"/>
</dbReference>
<keyword evidence="3" id="KW-1185">Reference proteome</keyword>